<evidence type="ECO:0000313" key="16">
    <source>
        <dbReference type="Proteomes" id="UP000238823"/>
    </source>
</evidence>
<accession>A0A2S9YW54</accession>
<comment type="catalytic activity">
    <reaction evidence="12">
        <text>[L-4-(L-arginin-2-N-yl)aspartate](n) + L-aspartate + ATP = [L-4-(L-arginin-2-N-yl)aspartate](n)-L-aspartate + ADP + phosphate + H(+)</text>
        <dbReference type="Rhea" id="RHEA:13277"/>
        <dbReference type="Rhea" id="RHEA-COMP:13728"/>
        <dbReference type="Rhea" id="RHEA-COMP:13733"/>
        <dbReference type="ChEBI" id="CHEBI:15378"/>
        <dbReference type="ChEBI" id="CHEBI:29991"/>
        <dbReference type="ChEBI" id="CHEBI:30616"/>
        <dbReference type="ChEBI" id="CHEBI:43474"/>
        <dbReference type="ChEBI" id="CHEBI:137986"/>
        <dbReference type="ChEBI" id="CHEBI:137990"/>
        <dbReference type="ChEBI" id="CHEBI:456216"/>
        <dbReference type="EC" id="6.3.2.29"/>
    </reaction>
</comment>
<evidence type="ECO:0000256" key="7">
    <source>
        <dbReference type="ARBA" id="ARBA00022598"/>
    </source>
</evidence>
<evidence type="ECO:0000256" key="4">
    <source>
        <dbReference type="ARBA" id="ARBA00012968"/>
    </source>
</evidence>
<keyword evidence="8 13" id="KW-0547">Nucleotide-binding</keyword>
<evidence type="ECO:0000256" key="10">
    <source>
        <dbReference type="ARBA" id="ARBA00031353"/>
    </source>
</evidence>
<feature type="domain" description="ATP-grasp" evidence="14">
    <location>
        <begin position="231"/>
        <end position="484"/>
    </location>
</feature>
<dbReference type="OrthoDB" id="9803907at2"/>
<dbReference type="PROSITE" id="PS50975">
    <property type="entry name" value="ATP_GRASP"/>
    <property type="match status" value="1"/>
</dbReference>
<dbReference type="PANTHER" id="PTHR23135:SF18">
    <property type="entry name" value="CYANOPHYCIN SYNTHETASE"/>
    <property type="match status" value="1"/>
</dbReference>
<dbReference type="SUPFAM" id="SSF53623">
    <property type="entry name" value="MurD-like peptide ligases, catalytic domain"/>
    <property type="match status" value="1"/>
</dbReference>
<dbReference type="SUPFAM" id="SSF53244">
    <property type="entry name" value="MurD-like peptide ligases, peptide-binding domain"/>
    <property type="match status" value="1"/>
</dbReference>
<dbReference type="InterPro" id="IPR036565">
    <property type="entry name" value="Mur-like_cat_sf"/>
</dbReference>
<evidence type="ECO:0000256" key="6">
    <source>
        <dbReference type="ARBA" id="ARBA00022036"/>
    </source>
</evidence>
<dbReference type="InterPro" id="IPR011761">
    <property type="entry name" value="ATP-grasp"/>
</dbReference>
<dbReference type="EC" id="6.3.2.30" evidence="4"/>
<evidence type="ECO:0000259" key="14">
    <source>
        <dbReference type="PROSITE" id="PS50975"/>
    </source>
</evidence>
<dbReference type="InterPro" id="IPR036615">
    <property type="entry name" value="Mur_ligase_C_dom_sf"/>
</dbReference>
<name>A0A2S9YW54_9BACT</name>
<evidence type="ECO:0000256" key="13">
    <source>
        <dbReference type="PROSITE-ProRule" id="PRU00409"/>
    </source>
</evidence>
<evidence type="ECO:0000256" key="8">
    <source>
        <dbReference type="ARBA" id="ARBA00022741"/>
    </source>
</evidence>
<sequence>MKILEQRIYRGPNLYAHFPVIRLRLDLGQLERWPSAKIPGFADALLAAIPSLDEHGCSYGGAGGFLRRLREDEGTWLGHVLEHVAIEIQNLAGADVSFGKTRGAGAEGEYHVVYQYEEERVGEAAGNLALRLLHSLIPASLELDDIPDVSDLDFSEELDELIGMAQRRQLGPSTASLVRAAEARDIPWLRLNDHSLVQFGHARYQKRIQATVTSETRHIAVEIASDKEETNQILADLGLPVPRQYLVRDPERAATVAERLGYPVVVKPLNANHGRGVSINLSDGEAVRVAFEKAREHSRTVIVETYIAGFDHRMLVIDGKLIAVAKRVPGHVVGDGERTVAQLVELVNADPRRGIGHEKVLTRIEIDHQARRLLEASGMTEESVIPAGEVFYLRSTGNLSTGGTAIDMTSVVHPDNREMAQRAASAIGLDVAGIDFITTDVSRSYREVGGGICEVNAAPGFRMHVAPTEGTPRDVAGPVIDMLFPPGTPARIPIASITGTNGKTTASRMVAHILKMSGKTVGLCTTDGVYIDGERTVSGDMTGPVSAQMVLRDPTVDAAVLETARGGLLRSGLGYRSNNVGAVLNVSADHLGLGGVETVEQLAELKRIVVEVSRDCAVLNADDQHCLEMADYSKAKRIAYVTQNPKHELVREHIRAGGAAVVLEEGINGQMITLYDKGSHIPLLWTHLIPATLEGKAIFNVQNAMFAALIAWVMDVKVDNIRVGLRTFDTTFFQAPGRLNVFDELPFKVILDYGHNPAAVAAMAETAKRMDVGGRRLCVLAAPGDRRDEDIRGIAVAAATAFDEFVLRRDDSLRGREAHEVPAILRAALLEAGVSPDAITVIEDEQAAVTAALELAEPKDLLVIFGDNITRCWKQIIHFGAGDGRSADPAAIVDGIGNLAPALAPELVSGLGTGPHPIVSAEQAASELADQVEPVRDDRPLTIGSHKDVIVDERGVRIAREESD</sequence>
<comment type="catalytic activity">
    <reaction evidence="11">
        <text>[L-4-(L-arginin-2-N-yl)aspartate](n)-L-aspartate + L-arginine + ATP = [L-4-(L-arginin-2-N-yl)aspartate](n+1) + ADP + phosphate + H(+)</text>
        <dbReference type="Rhea" id="RHEA:23888"/>
        <dbReference type="Rhea" id="RHEA-COMP:13732"/>
        <dbReference type="Rhea" id="RHEA-COMP:13733"/>
        <dbReference type="ChEBI" id="CHEBI:15378"/>
        <dbReference type="ChEBI" id="CHEBI:30616"/>
        <dbReference type="ChEBI" id="CHEBI:32682"/>
        <dbReference type="ChEBI" id="CHEBI:43474"/>
        <dbReference type="ChEBI" id="CHEBI:137986"/>
        <dbReference type="ChEBI" id="CHEBI:137990"/>
        <dbReference type="ChEBI" id="CHEBI:456216"/>
        <dbReference type="EC" id="6.3.2.30"/>
    </reaction>
</comment>
<dbReference type="InterPro" id="IPR011810">
    <property type="entry name" value="Cya_phycin_syn"/>
</dbReference>
<dbReference type="Gene3D" id="3.40.1190.10">
    <property type="entry name" value="Mur-like, catalytic domain"/>
    <property type="match status" value="1"/>
</dbReference>
<dbReference type="SUPFAM" id="SSF56059">
    <property type="entry name" value="Glutathione synthetase ATP-binding domain-like"/>
    <property type="match status" value="1"/>
</dbReference>
<dbReference type="Pfam" id="PF18921">
    <property type="entry name" value="Cyanophycin_syn"/>
    <property type="match status" value="1"/>
</dbReference>
<dbReference type="Pfam" id="PF08245">
    <property type="entry name" value="Mur_ligase_M"/>
    <property type="match status" value="1"/>
</dbReference>
<dbReference type="Pfam" id="PF13549">
    <property type="entry name" value="ATP-grasp_5"/>
    <property type="match status" value="1"/>
</dbReference>
<dbReference type="NCBIfam" id="NF010623">
    <property type="entry name" value="PRK14016.1"/>
    <property type="match status" value="1"/>
</dbReference>
<dbReference type="GO" id="GO:0071160">
    <property type="term" value="F:cyanophycin synthetase activity (L-aspartate-adding)"/>
    <property type="evidence" value="ECO:0007669"/>
    <property type="project" value="UniProtKB-EC"/>
</dbReference>
<evidence type="ECO:0000256" key="11">
    <source>
        <dbReference type="ARBA" id="ARBA00048094"/>
    </source>
</evidence>
<organism evidence="15 16">
    <name type="scientific">Enhygromyxa salina</name>
    <dbReference type="NCBI Taxonomy" id="215803"/>
    <lineage>
        <taxon>Bacteria</taxon>
        <taxon>Pseudomonadati</taxon>
        <taxon>Myxococcota</taxon>
        <taxon>Polyangia</taxon>
        <taxon>Nannocystales</taxon>
        <taxon>Nannocystaceae</taxon>
        <taxon>Enhygromyxa</taxon>
    </lineage>
</organism>
<dbReference type="Gene3D" id="3.90.190.20">
    <property type="entry name" value="Mur ligase, C-terminal domain"/>
    <property type="match status" value="1"/>
</dbReference>
<dbReference type="NCBIfam" id="TIGR02068">
    <property type="entry name" value="cya_phycin_syn"/>
    <property type="match status" value="1"/>
</dbReference>
<dbReference type="GO" id="GO:0005524">
    <property type="term" value="F:ATP binding"/>
    <property type="evidence" value="ECO:0007669"/>
    <property type="project" value="UniProtKB-UniRule"/>
</dbReference>
<evidence type="ECO:0000256" key="5">
    <source>
        <dbReference type="ARBA" id="ARBA00013005"/>
    </source>
</evidence>
<evidence type="ECO:0000313" key="15">
    <source>
        <dbReference type="EMBL" id="PRQ09327.1"/>
    </source>
</evidence>
<gene>
    <name evidence="15" type="primary">cphA_3</name>
    <name evidence="15" type="ORF">ENSA7_10190</name>
</gene>
<comment type="subunit">
    <text evidence="3">Homodimer.</text>
</comment>
<dbReference type="InterPro" id="IPR013221">
    <property type="entry name" value="Mur_ligase_cen"/>
</dbReference>
<dbReference type="EMBL" id="PVNL01000029">
    <property type="protein sequence ID" value="PRQ09327.1"/>
    <property type="molecule type" value="Genomic_DNA"/>
</dbReference>
<dbReference type="RefSeq" id="WP_106088070.1">
    <property type="nucleotide sequence ID" value="NZ_PVNL01000029.1"/>
</dbReference>
<evidence type="ECO:0000256" key="12">
    <source>
        <dbReference type="ARBA" id="ARBA00048425"/>
    </source>
</evidence>
<comment type="function">
    <text evidence="1">Catalyzes the ATP-dependent polymerization of arginine and aspartate to multi-L-arginyl-poly-L-aspartic acid (cyanophycin; a water-insoluble reserve polymer).</text>
</comment>
<dbReference type="GO" id="GO:0071161">
    <property type="term" value="F:cyanophycin synthetase activity (L-arginine-adding)"/>
    <property type="evidence" value="ECO:0007669"/>
    <property type="project" value="UniProtKB-EC"/>
</dbReference>
<comment type="similarity">
    <text evidence="2">In the C-terminal section; belongs to the MurCDEF family.</text>
</comment>
<evidence type="ECO:0000256" key="3">
    <source>
        <dbReference type="ARBA" id="ARBA00011738"/>
    </source>
</evidence>
<dbReference type="InterPro" id="IPR004101">
    <property type="entry name" value="Mur_ligase_C"/>
</dbReference>
<dbReference type="Gene3D" id="3.30.470.20">
    <property type="entry name" value="ATP-grasp fold, B domain"/>
    <property type="match status" value="2"/>
</dbReference>
<evidence type="ECO:0000256" key="2">
    <source>
        <dbReference type="ARBA" id="ARBA00009060"/>
    </source>
</evidence>
<keyword evidence="7 15" id="KW-0436">Ligase</keyword>
<keyword evidence="9 13" id="KW-0067">ATP-binding</keyword>
<dbReference type="EC" id="6.3.2.29" evidence="5"/>
<dbReference type="Proteomes" id="UP000238823">
    <property type="component" value="Unassembled WGS sequence"/>
</dbReference>
<dbReference type="GO" id="GO:0046872">
    <property type="term" value="F:metal ion binding"/>
    <property type="evidence" value="ECO:0007669"/>
    <property type="project" value="InterPro"/>
</dbReference>
<evidence type="ECO:0000256" key="9">
    <source>
        <dbReference type="ARBA" id="ARBA00022840"/>
    </source>
</evidence>
<dbReference type="PANTHER" id="PTHR23135">
    <property type="entry name" value="MUR LIGASE FAMILY MEMBER"/>
    <property type="match status" value="1"/>
</dbReference>
<protein>
    <recommendedName>
        <fullName evidence="6">Cyanophycin synthetase</fullName>
        <ecNumber evidence="5">6.3.2.29</ecNumber>
        <ecNumber evidence="4">6.3.2.30</ecNumber>
    </recommendedName>
    <alternativeName>
        <fullName evidence="10">Cyanophycin synthase</fullName>
    </alternativeName>
</protein>
<dbReference type="InterPro" id="IPR044019">
    <property type="entry name" value="Cyanophycin_syn_N"/>
</dbReference>
<reference evidence="15 16" key="1">
    <citation type="submission" date="2018-03" db="EMBL/GenBank/DDBJ databases">
        <title>Draft Genome Sequences of the Obligatory Marine Myxobacteria Enhygromyxa salina SWB007.</title>
        <authorList>
            <person name="Poehlein A."/>
            <person name="Moghaddam J.A."/>
            <person name="Harms H."/>
            <person name="Alanjari M."/>
            <person name="Koenig G.M."/>
            <person name="Daniel R."/>
            <person name="Schaeberle T.F."/>
        </authorList>
    </citation>
    <scope>NUCLEOTIDE SEQUENCE [LARGE SCALE GENOMIC DNA]</scope>
    <source>
        <strain evidence="15 16">SWB007</strain>
    </source>
</reference>
<proteinExistence type="inferred from homology"/>
<comment type="caution">
    <text evidence="15">The sequence shown here is derived from an EMBL/GenBank/DDBJ whole genome shotgun (WGS) entry which is preliminary data.</text>
</comment>
<evidence type="ECO:0000256" key="1">
    <source>
        <dbReference type="ARBA" id="ARBA00003184"/>
    </source>
</evidence>
<dbReference type="Pfam" id="PF02875">
    <property type="entry name" value="Mur_ligase_C"/>
    <property type="match status" value="1"/>
</dbReference>
<dbReference type="AlphaFoldDB" id="A0A2S9YW54"/>